<dbReference type="OrthoDB" id="6198446at2"/>
<organism evidence="2 3">
    <name type="scientific">Parendozoicomonas haliclonae</name>
    <dbReference type="NCBI Taxonomy" id="1960125"/>
    <lineage>
        <taxon>Bacteria</taxon>
        <taxon>Pseudomonadati</taxon>
        <taxon>Pseudomonadota</taxon>
        <taxon>Gammaproteobacteria</taxon>
        <taxon>Oceanospirillales</taxon>
        <taxon>Endozoicomonadaceae</taxon>
        <taxon>Parendozoicomonas</taxon>
    </lineage>
</organism>
<keyword evidence="1" id="KW-0472">Membrane</keyword>
<feature type="transmembrane region" description="Helical" evidence="1">
    <location>
        <begin position="43"/>
        <end position="64"/>
    </location>
</feature>
<gene>
    <name evidence="2" type="ORF">EHSB41UT_00404</name>
</gene>
<protein>
    <recommendedName>
        <fullName evidence="4">DUF3094 domain-containing protein</fullName>
    </recommendedName>
</protein>
<dbReference type="RefSeq" id="WP_087106380.1">
    <property type="nucleotide sequence ID" value="NZ_CBCSCN010000004.1"/>
</dbReference>
<dbReference type="Pfam" id="PF11293">
    <property type="entry name" value="DUF3094"/>
    <property type="match status" value="1"/>
</dbReference>
<sequence>MAQKDPEAFITRLNDDDQQLVNEYISSGVNTTERKPFRPWIMMMWLSLSIIVLGVAARTLGYFFGH</sequence>
<keyword evidence="3" id="KW-1185">Reference proteome</keyword>
<keyword evidence="1" id="KW-1133">Transmembrane helix</keyword>
<evidence type="ECO:0000313" key="2">
    <source>
        <dbReference type="EMBL" id="SMA34487.1"/>
    </source>
</evidence>
<dbReference type="EMBL" id="FWPT01000001">
    <property type="protein sequence ID" value="SMA34487.1"/>
    <property type="molecule type" value="Genomic_DNA"/>
</dbReference>
<dbReference type="InterPro" id="IPR021444">
    <property type="entry name" value="DUF3094"/>
</dbReference>
<keyword evidence="1" id="KW-0812">Transmembrane</keyword>
<accession>A0A1X7AEL7</accession>
<dbReference type="AlphaFoldDB" id="A0A1X7AEL7"/>
<name>A0A1X7AEL7_9GAMM</name>
<evidence type="ECO:0008006" key="4">
    <source>
        <dbReference type="Google" id="ProtNLM"/>
    </source>
</evidence>
<evidence type="ECO:0000256" key="1">
    <source>
        <dbReference type="SAM" id="Phobius"/>
    </source>
</evidence>
<proteinExistence type="predicted"/>
<reference evidence="2 3" key="1">
    <citation type="submission" date="2017-03" db="EMBL/GenBank/DDBJ databases">
        <authorList>
            <person name="Afonso C.L."/>
            <person name="Miller P.J."/>
            <person name="Scott M.A."/>
            <person name="Spackman E."/>
            <person name="Goraichik I."/>
            <person name="Dimitrov K.M."/>
            <person name="Suarez D.L."/>
            <person name="Swayne D.E."/>
        </authorList>
    </citation>
    <scope>NUCLEOTIDE SEQUENCE [LARGE SCALE GENOMIC DNA]</scope>
    <source>
        <strain evidence="2">SB41UT1</strain>
    </source>
</reference>
<evidence type="ECO:0000313" key="3">
    <source>
        <dbReference type="Proteomes" id="UP000196573"/>
    </source>
</evidence>
<dbReference type="Proteomes" id="UP000196573">
    <property type="component" value="Unassembled WGS sequence"/>
</dbReference>